<dbReference type="Pfam" id="PF00096">
    <property type="entry name" value="zf-C2H2"/>
    <property type="match status" value="2"/>
</dbReference>
<dbReference type="PaxDb" id="121845-A0A3Q0J8V4"/>
<keyword evidence="1" id="KW-0862">Zinc</keyword>
<dbReference type="GeneID" id="103516756"/>
<feature type="domain" description="C2H2-type" evidence="2">
    <location>
        <begin position="31"/>
        <end position="57"/>
    </location>
</feature>
<keyword evidence="3" id="KW-1185">Reference proteome</keyword>
<evidence type="ECO:0000259" key="2">
    <source>
        <dbReference type="PROSITE" id="PS50157"/>
    </source>
</evidence>
<dbReference type="KEGG" id="dci:103516756"/>
<sequence>MYACDVCGKVYQHKQTLDRHKKDECGQEPKFECPHCPYRSKRKDTLDRHMKIIHFSD</sequence>
<dbReference type="SUPFAM" id="SSF57667">
    <property type="entry name" value="beta-beta-alpha zinc fingers"/>
    <property type="match status" value="1"/>
</dbReference>
<evidence type="ECO:0000313" key="3">
    <source>
        <dbReference type="Proteomes" id="UP000079169"/>
    </source>
</evidence>
<reference evidence="4" key="1">
    <citation type="submission" date="2025-08" db="UniProtKB">
        <authorList>
            <consortium name="RefSeq"/>
        </authorList>
    </citation>
    <scope>IDENTIFICATION</scope>
</reference>
<dbReference type="RefSeq" id="XP_026684856.1">
    <property type="nucleotide sequence ID" value="XM_026829055.1"/>
</dbReference>
<dbReference type="AlphaFoldDB" id="A0A3Q0J8V4"/>
<organism evidence="3 4">
    <name type="scientific">Diaphorina citri</name>
    <name type="common">Asian citrus psyllid</name>
    <dbReference type="NCBI Taxonomy" id="121845"/>
    <lineage>
        <taxon>Eukaryota</taxon>
        <taxon>Metazoa</taxon>
        <taxon>Ecdysozoa</taxon>
        <taxon>Arthropoda</taxon>
        <taxon>Hexapoda</taxon>
        <taxon>Insecta</taxon>
        <taxon>Pterygota</taxon>
        <taxon>Neoptera</taxon>
        <taxon>Paraneoptera</taxon>
        <taxon>Hemiptera</taxon>
        <taxon>Sternorrhyncha</taxon>
        <taxon>Psylloidea</taxon>
        <taxon>Psyllidae</taxon>
        <taxon>Diaphorininae</taxon>
        <taxon>Diaphorina</taxon>
    </lineage>
</organism>
<dbReference type="InterPro" id="IPR036236">
    <property type="entry name" value="Znf_C2H2_sf"/>
</dbReference>
<keyword evidence="1" id="KW-0479">Metal-binding</keyword>
<evidence type="ECO:0000256" key="1">
    <source>
        <dbReference type="PROSITE-ProRule" id="PRU00042"/>
    </source>
</evidence>
<dbReference type="InterPro" id="IPR013087">
    <property type="entry name" value="Znf_C2H2_type"/>
</dbReference>
<feature type="domain" description="C2H2-type" evidence="2">
    <location>
        <begin position="2"/>
        <end position="29"/>
    </location>
</feature>
<dbReference type="SMART" id="SM00355">
    <property type="entry name" value="ZnF_C2H2"/>
    <property type="match status" value="2"/>
</dbReference>
<dbReference type="Proteomes" id="UP000079169">
    <property type="component" value="Unplaced"/>
</dbReference>
<accession>A0A3Q0J8V4</accession>
<dbReference type="Gene3D" id="3.30.160.60">
    <property type="entry name" value="Classic Zinc Finger"/>
    <property type="match status" value="2"/>
</dbReference>
<gene>
    <name evidence="4" type="primary">LOC103516756</name>
</gene>
<proteinExistence type="predicted"/>
<keyword evidence="1" id="KW-0863">Zinc-finger</keyword>
<dbReference type="PROSITE" id="PS50157">
    <property type="entry name" value="ZINC_FINGER_C2H2_2"/>
    <property type="match status" value="2"/>
</dbReference>
<name>A0A3Q0J8V4_DIACI</name>
<dbReference type="GO" id="GO:0008270">
    <property type="term" value="F:zinc ion binding"/>
    <property type="evidence" value="ECO:0007669"/>
    <property type="project" value="UniProtKB-KW"/>
</dbReference>
<evidence type="ECO:0000313" key="4">
    <source>
        <dbReference type="RefSeq" id="XP_026684856.1"/>
    </source>
</evidence>
<protein>
    <submittedName>
        <fullName evidence="4">Longitudinals lacking protein, isoforms A/B/D/L-like</fullName>
    </submittedName>
</protein>